<accession>A0A1Z4KI74</accession>
<dbReference type="AlphaFoldDB" id="A0A1Z4KI74"/>
<proteinExistence type="predicted"/>
<gene>
    <name evidence="1" type="ORF">NIES23_14660</name>
</gene>
<reference evidence="1 2" key="1">
    <citation type="submission" date="2017-06" db="EMBL/GenBank/DDBJ databases">
        <title>Genome sequencing of cyanobaciteial culture collection at National Institute for Environmental Studies (NIES).</title>
        <authorList>
            <person name="Hirose Y."/>
            <person name="Shimura Y."/>
            <person name="Fujisawa T."/>
            <person name="Nakamura Y."/>
            <person name="Kawachi M."/>
        </authorList>
    </citation>
    <scope>NUCLEOTIDE SEQUENCE [LARGE SCALE GENOMIC DNA]</scope>
    <source>
        <strain evidence="1 2">NIES-23</strain>
    </source>
</reference>
<sequence>MKLNQILKLAIIPSLTVFIVLGTSSLALADYLSSQGVGGKYRYELWSSDDNKSYYLKIWLRDASHDSSPYRTTRAFTSTRDALIYFDCNYAEKNLPEC</sequence>
<dbReference type="EMBL" id="AP018216">
    <property type="protein sequence ID" value="BAY68678.1"/>
    <property type="molecule type" value="Genomic_DNA"/>
</dbReference>
<evidence type="ECO:0000313" key="2">
    <source>
        <dbReference type="Proteomes" id="UP000217507"/>
    </source>
</evidence>
<evidence type="ECO:0000313" key="1">
    <source>
        <dbReference type="EMBL" id="BAY68678.1"/>
    </source>
</evidence>
<name>A0A1Z4KI74_ANAVA</name>
<protein>
    <submittedName>
        <fullName evidence="1">Uncharacterized protein</fullName>
    </submittedName>
</protein>
<dbReference type="Proteomes" id="UP000217507">
    <property type="component" value="Chromosome"/>
</dbReference>
<organism evidence="1 2">
    <name type="scientific">Trichormus variabilis NIES-23</name>
    <dbReference type="NCBI Taxonomy" id="1973479"/>
    <lineage>
        <taxon>Bacteria</taxon>
        <taxon>Bacillati</taxon>
        <taxon>Cyanobacteriota</taxon>
        <taxon>Cyanophyceae</taxon>
        <taxon>Nostocales</taxon>
        <taxon>Nostocaceae</taxon>
        <taxon>Trichormus</taxon>
    </lineage>
</organism>